<accession>A0A0H5BPP4</accession>
<dbReference type="EMBL" id="AP014854">
    <property type="protein sequence ID" value="BAR99643.1"/>
    <property type="molecule type" value="Genomic_DNA"/>
</dbReference>
<keyword evidence="3" id="KW-1185">Reference proteome</keyword>
<sequence length="38" mass="4162">MTYALHKDAAAAAATLAITVSDTEIFRYRRRSLGGILH</sequence>
<evidence type="ECO:0000313" key="3">
    <source>
        <dbReference type="Proteomes" id="UP000065734"/>
    </source>
</evidence>
<reference evidence="2" key="2">
    <citation type="submission" date="2015-11" db="EMBL/GenBank/DDBJ databases">
        <authorList>
            <person name="Zhang Y."/>
            <person name="Guo Z."/>
        </authorList>
    </citation>
    <scope>NUCLEOTIDE SEQUENCE</scope>
    <source>
        <strain evidence="2">1</strain>
    </source>
</reference>
<evidence type="ECO:0000313" key="2">
    <source>
        <dbReference type="EMBL" id="CUU43078.1"/>
    </source>
</evidence>
<dbReference type="AlphaFoldDB" id="A0A0H5BPP4"/>
<name>A0A0H5BPP4_BLAVI</name>
<gene>
    <name evidence="1" type="ORF">BV133_2050</name>
    <name evidence="2" type="ORF">BVIRIDIS_20950</name>
</gene>
<dbReference type="KEGG" id="bvr:BVIR_2651"/>
<dbReference type="EMBL" id="LN907867">
    <property type="protein sequence ID" value="CUU43078.1"/>
    <property type="molecule type" value="Genomic_DNA"/>
</dbReference>
<reference evidence="3" key="3">
    <citation type="journal article" date="2016" name="Genome Announc.">
        <title>Revised genome sequence of the purple photosynthetic bacterium Blastochloris viridis.</title>
        <authorList>
            <person name="Liu L.N."/>
            <person name="Faulkner M."/>
            <person name="Liu X."/>
            <person name="Huang F."/>
            <person name="Darby A.C."/>
            <person name="Hall N."/>
        </authorList>
    </citation>
    <scope>NUCLEOTIDE SEQUENCE [LARGE SCALE GENOMIC DNA]</scope>
    <source>
        <strain evidence="3">ATCC 19567 / DSM 133 / F</strain>
    </source>
</reference>
<protein>
    <submittedName>
        <fullName evidence="2">Uncharacterized protein</fullName>
    </submittedName>
</protein>
<proteinExistence type="predicted"/>
<evidence type="ECO:0000313" key="1">
    <source>
        <dbReference type="EMBL" id="BAR99643.1"/>
    </source>
</evidence>
<reference evidence="1" key="1">
    <citation type="journal article" date="2015" name="Genome Announc.">
        <title>Complete Genome Sequence of the Bacteriochlorophyll b-Producing Photosynthetic Bacterium Blastochloris viridis.</title>
        <authorList>
            <person name="Tsukatani Y."/>
            <person name="Hirose Y."/>
            <person name="Harada J."/>
            <person name="Misawa N."/>
            <person name="Mori K."/>
            <person name="Inoue K."/>
            <person name="Tamiaki H."/>
        </authorList>
    </citation>
    <scope>NUCLEOTIDE SEQUENCE [LARGE SCALE GENOMIC DNA]</scope>
    <source>
        <strain evidence="1">DSM 133</strain>
    </source>
</reference>
<dbReference type="Proteomes" id="UP000065734">
    <property type="component" value="Chromosome I"/>
</dbReference>
<organism evidence="2 3">
    <name type="scientific">Blastochloris viridis</name>
    <name type="common">Rhodopseudomonas viridis</name>
    <dbReference type="NCBI Taxonomy" id="1079"/>
    <lineage>
        <taxon>Bacteria</taxon>
        <taxon>Pseudomonadati</taxon>
        <taxon>Pseudomonadota</taxon>
        <taxon>Alphaproteobacteria</taxon>
        <taxon>Hyphomicrobiales</taxon>
        <taxon>Blastochloridaceae</taxon>
        <taxon>Blastochloris</taxon>
    </lineage>
</organism>